<keyword evidence="1" id="KW-0304">Gas vesicle</keyword>
<dbReference type="InterPro" id="IPR009430">
    <property type="entry name" value="GvpL/GvpF"/>
</dbReference>
<dbReference type="AlphaFoldDB" id="A0A4Q7EG56"/>
<dbReference type="GO" id="GO:0031411">
    <property type="term" value="C:gas vesicle"/>
    <property type="evidence" value="ECO:0007669"/>
    <property type="project" value="UniProtKB-SubCell"/>
</dbReference>
<gene>
    <name evidence="4" type="ORF">DYY88_02055</name>
</gene>
<evidence type="ECO:0000256" key="3">
    <source>
        <dbReference type="ARBA" id="ARBA00035643"/>
    </source>
</evidence>
<evidence type="ECO:0000313" key="4">
    <source>
        <dbReference type="EMBL" id="RZM82067.1"/>
    </source>
</evidence>
<name>A0A4Q7EG56_9CYAN</name>
<sequence length="240" mass="27215">MRWHRSEAVISYCDLSMIYLYALCPNSTETNNLPEGIGTAQVEVLTVGTLGAVIERDVDIAQIQKDDAQLMAAVLAHDRILSHLFTYSPLLPLRFGTQFSNSEAVTTFLKTQGETYRQKLSHLQDRAEYLVKLIPQPLDLPAIASDLKGREYFLAKKQRLQDHTAALNQQADELQTFLTDLATQDIPLVRSAPQDHEERLHVLLSRDTDTTEQVIMTWQEQLPNWQVVCSEPLPPYHFAA</sequence>
<keyword evidence="5" id="KW-1185">Reference proteome</keyword>
<dbReference type="EMBL" id="QVFV01000001">
    <property type="protein sequence ID" value="RZM82067.1"/>
    <property type="molecule type" value="Genomic_DNA"/>
</dbReference>
<proteinExistence type="inferred from homology"/>
<protein>
    <recommendedName>
        <fullName evidence="6">Gas vesicle protein</fullName>
    </recommendedName>
</protein>
<dbReference type="Pfam" id="PF06386">
    <property type="entry name" value="GvpL_GvpF"/>
    <property type="match status" value="1"/>
</dbReference>
<comment type="similarity">
    <text evidence="3">Belongs to the gas vesicle GvpF/GvpL family.</text>
</comment>
<evidence type="ECO:0000256" key="2">
    <source>
        <dbReference type="ARBA" id="ARBA00035108"/>
    </source>
</evidence>
<dbReference type="PANTHER" id="PTHR36852:SF1">
    <property type="entry name" value="PROTEIN GVPL 2"/>
    <property type="match status" value="1"/>
</dbReference>
<comment type="caution">
    <text evidence="4">The sequence shown here is derived from an EMBL/GenBank/DDBJ whole genome shotgun (WGS) entry which is preliminary data.</text>
</comment>
<accession>A0A4Q7EG56</accession>
<dbReference type="Proteomes" id="UP000292459">
    <property type="component" value="Unassembled WGS sequence"/>
</dbReference>
<evidence type="ECO:0000313" key="5">
    <source>
        <dbReference type="Proteomes" id="UP000292459"/>
    </source>
</evidence>
<dbReference type="PANTHER" id="PTHR36852">
    <property type="entry name" value="PROTEIN GVPL 2"/>
    <property type="match status" value="1"/>
</dbReference>
<evidence type="ECO:0000256" key="1">
    <source>
        <dbReference type="ARBA" id="ARBA00022987"/>
    </source>
</evidence>
<organism evidence="4 5">
    <name type="scientific">Leptolyngbya iicbica LK</name>
    <dbReference type="NCBI Taxonomy" id="2294035"/>
    <lineage>
        <taxon>Bacteria</taxon>
        <taxon>Bacillati</taxon>
        <taxon>Cyanobacteriota</taxon>
        <taxon>Cyanophyceae</taxon>
        <taxon>Leptolyngbyales</taxon>
        <taxon>Leptolyngbyaceae</taxon>
        <taxon>Leptolyngbya group</taxon>
        <taxon>Leptolyngbya</taxon>
        <taxon>Leptolyngbya iicbica</taxon>
    </lineage>
</organism>
<reference evidence="4 5" key="1">
    <citation type="submission" date="2018-11" db="EMBL/GenBank/DDBJ databases">
        <title>Whole genome sequencing of an environmental sample.</title>
        <authorList>
            <person name="Sarangi A.N."/>
            <person name="Singh D."/>
            <person name="Tripathy S."/>
        </authorList>
    </citation>
    <scope>NUCLEOTIDE SEQUENCE [LARGE SCALE GENOMIC DNA]</scope>
    <source>
        <strain evidence="4 5">Lakshadweep</strain>
    </source>
</reference>
<comment type="subcellular location">
    <subcellularLocation>
        <location evidence="2">Gas vesicle</location>
    </subcellularLocation>
</comment>
<dbReference type="OrthoDB" id="561431at2"/>
<evidence type="ECO:0008006" key="6">
    <source>
        <dbReference type="Google" id="ProtNLM"/>
    </source>
</evidence>
<dbReference type="GO" id="GO:0031412">
    <property type="term" value="P:gas vesicle organization"/>
    <property type="evidence" value="ECO:0007669"/>
    <property type="project" value="InterPro"/>
</dbReference>